<keyword evidence="1 2" id="KW-0129">CBS domain</keyword>
<evidence type="ECO:0000256" key="1">
    <source>
        <dbReference type="ARBA" id="ARBA00023122"/>
    </source>
</evidence>
<feature type="domain" description="CBS" evidence="3">
    <location>
        <begin position="167"/>
        <end position="223"/>
    </location>
</feature>
<proteinExistence type="predicted"/>
<keyword evidence="5" id="KW-1185">Reference proteome</keyword>
<dbReference type="PANTHER" id="PTHR43080">
    <property type="entry name" value="CBS DOMAIN-CONTAINING PROTEIN CBSX3, MITOCHONDRIAL"/>
    <property type="match status" value="1"/>
</dbReference>
<dbReference type="Pfam" id="PF00571">
    <property type="entry name" value="CBS"/>
    <property type="match status" value="3"/>
</dbReference>
<evidence type="ECO:0000259" key="3">
    <source>
        <dbReference type="PROSITE" id="PS51371"/>
    </source>
</evidence>
<gene>
    <name evidence="4" type="ORF">DSCOOX_17950</name>
</gene>
<dbReference type="InterPro" id="IPR000644">
    <property type="entry name" value="CBS_dom"/>
</dbReference>
<dbReference type="InterPro" id="IPR051257">
    <property type="entry name" value="Diverse_CBS-Domain"/>
</dbReference>
<accession>A0A5K8A7V1</accession>
<evidence type="ECO:0000313" key="5">
    <source>
        <dbReference type="Proteomes" id="UP000422108"/>
    </source>
</evidence>
<sequence>MPVARTRSVLSGMRVREAMRRQMVIGRAFETARRGVARMIKYKSDCLLITDDEGASAGVVTKTDMTGAYYVGLPVDTLLGEIMMGPPTCCFPDDPLEDALETMGREQVHQLFVKGADADQMEGVLTYGDILGLVYRYCRRCNKSRFRKDARRGDGQPPDEALVETVMTTEVPTCGIHDDLFHVMEMLSAQPMHAALINDPEGRSAGVISKSDLVMGWYREVDPQTTASMVMSRPVHACHRRDSLTDAIGRMLLADLGRIFVHDSDPTHIVGVMSLADAARHRSGTCRACVSSRLIR</sequence>
<dbReference type="Proteomes" id="UP000422108">
    <property type="component" value="Chromosome"/>
</dbReference>
<organism evidence="4 5">
    <name type="scientific">Desulfosarcina ovata subsp. ovata</name>
    <dbReference type="NCBI Taxonomy" id="2752305"/>
    <lineage>
        <taxon>Bacteria</taxon>
        <taxon>Pseudomonadati</taxon>
        <taxon>Thermodesulfobacteriota</taxon>
        <taxon>Desulfobacteria</taxon>
        <taxon>Desulfobacterales</taxon>
        <taxon>Desulfosarcinaceae</taxon>
        <taxon>Desulfosarcina</taxon>
    </lineage>
</organism>
<dbReference type="Gene3D" id="3.10.580.10">
    <property type="entry name" value="CBS-domain"/>
    <property type="match status" value="2"/>
</dbReference>
<dbReference type="PROSITE" id="PS51371">
    <property type="entry name" value="CBS"/>
    <property type="match status" value="2"/>
</dbReference>
<dbReference type="SMART" id="SM00116">
    <property type="entry name" value="CBS"/>
    <property type="match status" value="4"/>
</dbReference>
<protein>
    <recommendedName>
        <fullName evidence="3">CBS domain-containing protein</fullName>
    </recommendedName>
</protein>
<dbReference type="RefSeq" id="WP_155309901.1">
    <property type="nucleotide sequence ID" value="NZ_AP021879.1"/>
</dbReference>
<name>A0A5K8A7V1_9BACT</name>
<dbReference type="PANTHER" id="PTHR43080:SF2">
    <property type="entry name" value="CBS DOMAIN-CONTAINING PROTEIN"/>
    <property type="match status" value="1"/>
</dbReference>
<reference evidence="4 5" key="1">
    <citation type="submission" date="2019-11" db="EMBL/GenBank/DDBJ databases">
        <title>Comparative genomics of hydrocarbon-degrading Desulfosarcina strains.</title>
        <authorList>
            <person name="Watanabe M."/>
            <person name="Kojima H."/>
            <person name="Fukui M."/>
        </authorList>
    </citation>
    <scope>NUCLEOTIDE SEQUENCE [LARGE SCALE GENOMIC DNA]</scope>
    <source>
        <strain evidence="5">oXyS1</strain>
    </source>
</reference>
<evidence type="ECO:0000256" key="2">
    <source>
        <dbReference type="PROSITE-ProRule" id="PRU00703"/>
    </source>
</evidence>
<dbReference type="AlphaFoldDB" id="A0A5K8A7V1"/>
<dbReference type="CDD" id="cd02205">
    <property type="entry name" value="CBS_pair_SF"/>
    <property type="match status" value="3"/>
</dbReference>
<evidence type="ECO:0000313" key="4">
    <source>
        <dbReference type="EMBL" id="BBO88615.1"/>
    </source>
</evidence>
<dbReference type="EMBL" id="AP021879">
    <property type="protein sequence ID" value="BBO88615.1"/>
    <property type="molecule type" value="Genomic_DNA"/>
</dbReference>
<dbReference type="InterPro" id="IPR046342">
    <property type="entry name" value="CBS_dom_sf"/>
</dbReference>
<dbReference type="SUPFAM" id="SSF54631">
    <property type="entry name" value="CBS-domain pair"/>
    <property type="match status" value="2"/>
</dbReference>
<feature type="domain" description="CBS" evidence="3">
    <location>
        <begin position="83"/>
        <end position="144"/>
    </location>
</feature>